<dbReference type="EMBL" id="CAJOBE010001311">
    <property type="protein sequence ID" value="CAF3732718.1"/>
    <property type="molecule type" value="Genomic_DNA"/>
</dbReference>
<evidence type="ECO:0000313" key="12">
    <source>
        <dbReference type="EMBL" id="CAF3487788.1"/>
    </source>
</evidence>
<proteinExistence type="inferred from homology"/>
<reference evidence="12" key="1">
    <citation type="submission" date="2021-02" db="EMBL/GenBank/DDBJ databases">
        <authorList>
            <person name="Nowell W R."/>
        </authorList>
    </citation>
    <scope>NUCLEOTIDE SEQUENCE</scope>
</reference>
<evidence type="ECO:0000256" key="8">
    <source>
        <dbReference type="ARBA" id="ARBA00029938"/>
    </source>
</evidence>
<gene>
    <name evidence="13" type="ORF">FNK824_LOCUS11196</name>
    <name evidence="12" type="ORF">OTI717_LOCUS937</name>
</gene>
<evidence type="ECO:0000256" key="4">
    <source>
        <dbReference type="ARBA" id="ARBA00022896"/>
    </source>
</evidence>
<evidence type="ECO:0000256" key="10">
    <source>
        <dbReference type="SAM" id="MobiDB-lite"/>
    </source>
</evidence>
<keyword evidence="3" id="KW-0479">Metal-binding</keyword>
<dbReference type="AlphaFoldDB" id="A0A818G7R5"/>
<evidence type="ECO:0000256" key="2">
    <source>
        <dbReference type="ARBA" id="ARBA00007443"/>
    </source>
</evidence>
<keyword evidence="4" id="KW-0847">Vitamin C</keyword>
<dbReference type="InterPro" id="IPR006620">
    <property type="entry name" value="Pro_4_hyd_alph"/>
</dbReference>
<dbReference type="GO" id="GO:0005506">
    <property type="term" value="F:iron ion binding"/>
    <property type="evidence" value="ECO:0007669"/>
    <property type="project" value="InterPro"/>
</dbReference>
<evidence type="ECO:0000256" key="5">
    <source>
        <dbReference type="ARBA" id="ARBA00022964"/>
    </source>
</evidence>
<evidence type="ECO:0000256" key="1">
    <source>
        <dbReference type="ARBA" id="ARBA00001961"/>
    </source>
</evidence>
<evidence type="ECO:0000313" key="13">
    <source>
        <dbReference type="EMBL" id="CAF3732718.1"/>
    </source>
</evidence>
<dbReference type="InterPro" id="IPR051842">
    <property type="entry name" value="uS12_prolyl_hydroxylase"/>
</dbReference>
<evidence type="ECO:0000256" key="3">
    <source>
        <dbReference type="ARBA" id="ARBA00022723"/>
    </source>
</evidence>
<dbReference type="SMART" id="SM00702">
    <property type="entry name" value="P4Hc"/>
    <property type="match status" value="1"/>
</dbReference>
<dbReference type="EMBL" id="CAJOAX010000035">
    <property type="protein sequence ID" value="CAF3487788.1"/>
    <property type="molecule type" value="Genomic_DNA"/>
</dbReference>
<dbReference type="Gene3D" id="2.60.120.620">
    <property type="entry name" value="q2cbj1_9rhob like domain"/>
    <property type="match status" value="2"/>
</dbReference>
<protein>
    <recommendedName>
        <fullName evidence="8">uS12 prolyl 3-hydroxylase</fullName>
    </recommendedName>
</protein>
<feature type="domain" description="Fe2OG dioxygenase" evidence="11">
    <location>
        <begin position="127"/>
        <end position="235"/>
    </location>
</feature>
<sequence length="523" mass="60882">MSSTEKKPRLVSVNSILTDNDSIKRFRDAYTSQLPIHEKVIRLEHEPFSYCTIDDFVLDKNVDQFCSQLINELNNIKMNQKNNDLYKFQQSDDLTYVTLPAIEQIKQFLYVDFKDWLARATDIHFSDKVDMTFSKYEYTDYLLCHDDDIHGTTEGRRVAFIYYLVPDDWKETDGGALDLFDTDEETQPCRITKSLLPKRNRLAFFEVTDKSYHQVAEVLNEKQGARLSINGWLHGPINARPVPIFEPLPATKPATKFQQTDLDRVNQTISSIYLKVETQYDVQMAFQENSETKLAEFFQKDYFQSMVNELQSDTITWIRRGPCNKRNYDIADITTLPSALRTLIELFGSEPMFTILGSLTGLTSENDEDEETEYEPSPKKIKSNPTTDVASSTHSSSSVPRWYFELRRWKHTYYSISFDTDNNVDDDDDDDKEKDGTLDVMIFFNYHSNETDDAVGGGDVVYTIKNEDETLLRVIPDNNSLNLIYREDDNVLKFNKYINHRQANNIFYEFCACYLDLDKLKID</sequence>
<evidence type="ECO:0000259" key="11">
    <source>
        <dbReference type="PROSITE" id="PS51471"/>
    </source>
</evidence>
<feature type="compositionally biased region" description="Acidic residues" evidence="10">
    <location>
        <begin position="365"/>
        <end position="374"/>
    </location>
</feature>
<comment type="catalytic activity">
    <reaction evidence="9">
        <text>[ribosomal protein uS12]-L-proline + 2-oxoglutarate + O2 = [ribosomal protein uS12]-(3S)-3-hydroxy-L-proline + succinate + CO2</text>
        <dbReference type="Rhea" id="RHEA:54156"/>
        <dbReference type="Rhea" id="RHEA-COMP:13816"/>
        <dbReference type="Rhea" id="RHEA-COMP:13818"/>
        <dbReference type="ChEBI" id="CHEBI:15379"/>
        <dbReference type="ChEBI" id="CHEBI:16526"/>
        <dbReference type="ChEBI" id="CHEBI:16810"/>
        <dbReference type="ChEBI" id="CHEBI:30031"/>
        <dbReference type="ChEBI" id="CHEBI:50342"/>
        <dbReference type="ChEBI" id="CHEBI:85428"/>
    </reaction>
</comment>
<keyword evidence="5" id="KW-0223">Dioxygenase</keyword>
<name>A0A818G7R5_9BILA</name>
<organism evidence="12 14">
    <name type="scientific">Rotaria sordida</name>
    <dbReference type="NCBI Taxonomy" id="392033"/>
    <lineage>
        <taxon>Eukaryota</taxon>
        <taxon>Metazoa</taxon>
        <taxon>Spiralia</taxon>
        <taxon>Gnathifera</taxon>
        <taxon>Rotifera</taxon>
        <taxon>Eurotatoria</taxon>
        <taxon>Bdelloidea</taxon>
        <taxon>Philodinida</taxon>
        <taxon>Philodinidae</taxon>
        <taxon>Rotaria</taxon>
    </lineage>
</organism>
<evidence type="ECO:0000313" key="14">
    <source>
        <dbReference type="Proteomes" id="UP000663823"/>
    </source>
</evidence>
<dbReference type="GO" id="GO:0005737">
    <property type="term" value="C:cytoplasm"/>
    <property type="evidence" value="ECO:0007669"/>
    <property type="project" value="TreeGrafter"/>
</dbReference>
<dbReference type="GO" id="GO:0031543">
    <property type="term" value="F:peptidyl-proline dioxygenase activity"/>
    <property type="evidence" value="ECO:0007669"/>
    <property type="project" value="UniProtKB-ARBA"/>
</dbReference>
<dbReference type="InterPro" id="IPR005123">
    <property type="entry name" value="Oxoglu/Fe-dep_dioxygenase_dom"/>
</dbReference>
<dbReference type="PANTHER" id="PTHR12117:SF0">
    <property type="entry name" value="PROLYL 3-HYDROXYLASE OGFOD1"/>
    <property type="match status" value="1"/>
</dbReference>
<dbReference type="PROSITE" id="PS51471">
    <property type="entry name" value="FE2OG_OXY"/>
    <property type="match status" value="1"/>
</dbReference>
<keyword evidence="6" id="KW-0560">Oxidoreductase</keyword>
<accession>A0A818G7R5</accession>
<feature type="region of interest" description="Disordered" evidence="10">
    <location>
        <begin position="361"/>
        <end position="395"/>
    </location>
</feature>
<evidence type="ECO:0000256" key="7">
    <source>
        <dbReference type="ARBA" id="ARBA00023004"/>
    </source>
</evidence>
<dbReference type="InterPro" id="IPR019601">
    <property type="entry name" value="Oxoglutarate/Fe-dep_Oase_C"/>
</dbReference>
<evidence type="ECO:0000256" key="6">
    <source>
        <dbReference type="ARBA" id="ARBA00023002"/>
    </source>
</evidence>
<dbReference type="Pfam" id="PF13661">
    <property type="entry name" value="2OG-FeII_Oxy_4"/>
    <property type="match status" value="1"/>
</dbReference>
<keyword evidence="7" id="KW-0408">Iron</keyword>
<dbReference type="GO" id="GO:0031418">
    <property type="term" value="F:L-ascorbic acid binding"/>
    <property type="evidence" value="ECO:0007669"/>
    <property type="project" value="UniProtKB-KW"/>
</dbReference>
<comment type="cofactor">
    <cofactor evidence="1">
        <name>L-ascorbate</name>
        <dbReference type="ChEBI" id="CHEBI:38290"/>
    </cofactor>
</comment>
<dbReference type="PANTHER" id="PTHR12117">
    <property type="entry name" value="HISTONE ACETYLTRANSFERASE COMPLEX"/>
    <property type="match status" value="1"/>
</dbReference>
<dbReference type="Proteomes" id="UP000663823">
    <property type="component" value="Unassembled WGS sequence"/>
</dbReference>
<dbReference type="Proteomes" id="UP000663874">
    <property type="component" value="Unassembled WGS sequence"/>
</dbReference>
<dbReference type="Pfam" id="PF10637">
    <property type="entry name" value="Ofd1_CTDD"/>
    <property type="match status" value="1"/>
</dbReference>
<comment type="caution">
    <text evidence="12">The sequence shown here is derived from an EMBL/GenBank/DDBJ whole genome shotgun (WGS) entry which is preliminary data.</text>
</comment>
<evidence type="ECO:0000256" key="9">
    <source>
        <dbReference type="ARBA" id="ARBA00047444"/>
    </source>
</evidence>
<dbReference type="GO" id="GO:0006449">
    <property type="term" value="P:regulation of translational termination"/>
    <property type="evidence" value="ECO:0007669"/>
    <property type="project" value="TreeGrafter"/>
</dbReference>
<comment type="similarity">
    <text evidence="2">Belongs to the TPA1 family.</text>
</comment>
<dbReference type="InterPro" id="IPR039558">
    <property type="entry name" value="TPA1/OFD1_N"/>
</dbReference>